<protein>
    <submittedName>
        <fullName evidence="5">Maltose ABC transporter periplasmic protein</fullName>
    </submittedName>
</protein>
<organism evidence="5 6">
    <name type="scientific">Roseisalinus antarcticus</name>
    <dbReference type="NCBI Taxonomy" id="254357"/>
    <lineage>
        <taxon>Bacteria</taxon>
        <taxon>Pseudomonadati</taxon>
        <taxon>Pseudomonadota</taxon>
        <taxon>Alphaproteobacteria</taxon>
        <taxon>Rhodobacterales</taxon>
        <taxon>Roseobacteraceae</taxon>
        <taxon>Roseisalinus</taxon>
    </lineage>
</organism>
<dbReference type="GO" id="GO:0055052">
    <property type="term" value="C:ATP-binding cassette (ABC) transporter complex, substrate-binding subunit-containing"/>
    <property type="evidence" value="ECO:0007669"/>
    <property type="project" value="TreeGrafter"/>
</dbReference>
<dbReference type="Gene3D" id="3.40.190.10">
    <property type="entry name" value="Periplasmic binding protein-like II"/>
    <property type="match status" value="2"/>
</dbReference>
<evidence type="ECO:0000313" key="5">
    <source>
        <dbReference type="EMBL" id="SLN74304.1"/>
    </source>
</evidence>
<dbReference type="OrthoDB" id="9811951at2"/>
<dbReference type="RefSeq" id="WP_085880532.1">
    <property type="nucleotide sequence ID" value="NZ_FWFZ01000030.1"/>
</dbReference>
<name>A0A1Y5TZB3_9RHOB</name>
<dbReference type="GO" id="GO:0015768">
    <property type="term" value="P:maltose transport"/>
    <property type="evidence" value="ECO:0007669"/>
    <property type="project" value="TreeGrafter"/>
</dbReference>
<reference evidence="5 6" key="1">
    <citation type="submission" date="2017-03" db="EMBL/GenBank/DDBJ databases">
        <authorList>
            <person name="Afonso C.L."/>
            <person name="Miller P.J."/>
            <person name="Scott M.A."/>
            <person name="Spackman E."/>
            <person name="Goraichik I."/>
            <person name="Dimitrov K.M."/>
            <person name="Suarez D.L."/>
            <person name="Swayne D.E."/>
        </authorList>
    </citation>
    <scope>NUCLEOTIDE SEQUENCE [LARGE SCALE GENOMIC DNA]</scope>
    <source>
        <strain evidence="5 6">CECT 7023</strain>
    </source>
</reference>
<evidence type="ECO:0000256" key="1">
    <source>
        <dbReference type="ARBA" id="ARBA00008520"/>
    </source>
</evidence>
<feature type="chain" id="PRO_5013300424" evidence="4">
    <location>
        <begin position="28"/>
        <end position="423"/>
    </location>
</feature>
<dbReference type="PANTHER" id="PTHR30061">
    <property type="entry name" value="MALTOSE-BINDING PERIPLASMIC PROTEIN"/>
    <property type="match status" value="1"/>
</dbReference>
<dbReference type="AlphaFoldDB" id="A0A1Y5TZB3"/>
<feature type="signal peptide" evidence="4">
    <location>
        <begin position="1"/>
        <end position="27"/>
    </location>
</feature>
<evidence type="ECO:0000256" key="3">
    <source>
        <dbReference type="ARBA" id="ARBA00022729"/>
    </source>
</evidence>
<keyword evidence="2" id="KW-0813">Transport</keyword>
<dbReference type="GO" id="GO:1901982">
    <property type="term" value="F:maltose binding"/>
    <property type="evidence" value="ECO:0007669"/>
    <property type="project" value="TreeGrafter"/>
</dbReference>
<dbReference type="GO" id="GO:0042956">
    <property type="term" value="P:maltodextrin transmembrane transport"/>
    <property type="evidence" value="ECO:0007669"/>
    <property type="project" value="TreeGrafter"/>
</dbReference>
<sequence length="423" mass="45378">MTDHTHCIRTIAAALAASTALTGAALAQDGGTIQIATHYNQDQMAPLLACFDRYTEETGVEIEFQQASYRDFLQTILTARVGGTAPDIYNIYSIWAPQLASSGTLAEPPEDVASWIRDSYGEGTVGAATINGTLYGIPTELSVYQLFYNKKLLAEAGYDGPPETWDELKEIAAAITEANDQGNITTAGYVYGPSVANAVHIYYAQMYNAGVAPYSDDFRTTNFTAPDSVNIIARQGELFADGITSNSVTTDDFPAGRAAMMIAANWQKQTMQEAFGEDFEDTVGIAPIPGDGGDPGTMLYSFFWAVDSSSDMQAESWDLLRWLNEAQGDADLSCTGQMLNDLGALSGNLSDLAAMPTDDSFTAPFVEAIESGAAASQPNIWQAAENDRILRSYIEQVWAGTMSAEDAMEAADAEVSAILSEQD</sequence>
<dbReference type="PANTHER" id="PTHR30061:SF50">
    <property type="entry name" value="MALTOSE_MALTODEXTRIN-BINDING PERIPLASMIC PROTEIN"/>
    <property type="match status" value="1"/>
</dbReference>
<dbReference type="Pfam" id="PF01547">
    <property type="entry name" value="SBP_bac_1"/>
    <property type="match status" value="1"/>
</dbReference>
<dbReference type="SUPFAM" id="SSF53850">
    <property type="entry name" value="Periplasmic binding protein-like II"/>
    <property type="match status" value="1"/>
</dbReference>
<proteinExistence type="inferred from homology"/>
<evidence type="ECO:0000256" key="4">
    <source>
        <dbReference type="SAM" id="SignalP"/>
    </source>
</evidence>
<comment type="similarity">
    <text evidence="1">Belongs to the bacterial solute-binding protein 1 family.</text>
</comment>
<evidence type="ECO:0000256" key="2">
    <source>
        <dbReference type="ARBA" id="ARBA00022448"/>
    </source>
</evidence>
<gene>
    <name evidence="5" type="ORF">ROA7023_03786</name>
</gene>
<keyword evidence="6" id="KW-1185">Reference proteome</keyword>
<dbReference type="Proteomes" id="UP000193900">
    <property type="component" value="Unassembled WGS sequence"/>
</dbReference>
<dbReference type="InterPro" id="IPR006059">
    <property type="entry name" value="SBP"/>
</dbReference>
<keyword evidence="3 4" id="KW-0732">Signal</keyword>
<dbReference type="EMBL" id="FWFZ01000030">
    <property type="protein sequence ID" value="SLN74304.1"/>
    <property type="molecule type" value="Genomic_DNA"/>
</dbReference>
<evidence type="ECO:0000313" key="6">
    <source>
        <dbReference type="Proteomes" id="UP000193900"/>
    </source>
</evidence>
<accession>A0A1Y5TZB3</accession>